<protein>
    <submittedName>
        <fullName evidence="2">Uncharacterized protein</fullName>
    </submittedName>
</protein>
<dbReference type="AlphaFoldDB" id="A0A5C3P6E7"/>
<dbReference type="EMBL" id="ML211364">
    <property type="protein sequence ID" value="TFK83810.1"/>
    <property type="molecule type" value="Genomic_DNA"/>
</dbReference>
<feature type="compositionally biased region" description="Low complexity" evidence="1">
    <location>
        <begin position="208"/>
        <end position="220"/>
    </location>
</feature>
<dbReference type="Proteomes" id="UP000308197">
    <property type="component" value="Unassembled WGS sequence"/>
</dbReference>
<evidence type="ECO:0000256" key="1">
    <source>
        <dbReference type="SAM" id="MobiDB-lite"/>
    </source>
</evidence>
<reference evidence="2 3" key="1">
    <citation type="journal article" date="2019" name="Nat. Ecol. Evol.">
        <title>Megaphylogeny resolves global patterns of mushroom evolution.</title>
        <authorList>
            <person name="Varga T."/>
            <person name="Krizsan K."/>
            <person name="Foldi C."/>
            <person name="Dima B."/>
            <person name="Sanchez-Garcia M."/>
            <person name="Sanchez-Ramirez S."/>
            <person name="Szollosi G.J."/>
            <person name="Szarkandi J.G."/>
            <person name="Papp V."/>
            <person name="Albert L."/>
            <person name="Andreopoulos W."/>
            <person name="Angelini C."/>
            <person name="Antonin V."/>
            <person name="Barry K.W."/>
            <person name="Bougher N.L."/>
            <person name="Buchanan P."/>
            <person name="Buyck B."/>
            <person name="Bense V."/>
            <person name="Catcheside P."/>
            <person name="Chovatia M."/>
            <person name="Cooper J."/>
            <person name="Damon W."/>
            <person name="Desjardin D."/>
            <person name="Finy P."/>
            <person name="Geml J."/>
            <person name="Haridas S."/>
            <person name="Hughes K."/>
            <person name="Justo A."/>
            <person name="Karasinski D."/>
            <person name="Kautmanova I."/>
            <person name="Kiss B."/>
            <person name="Kocsube S."/>
            <person name="Kotiranta H."/>
            <person name="LaButti K.M."/>
            <person name="Lechner B.E."/>
            <person name="Liimatainen K."/>
            <person name="Lipzen A."/>
            <person name="Lukacs Z."/>
            <person name="Mihaltcheva S."/>
            <person name="Morgado L.N."/>
            <person name="Niskanen T."/>
            <person name="Noordeloos M.E."/>
            <person name="Ohm R.A."/>
            <person name="Ortiz-Santana B."/>
            <person name="Ovrebo C."/>
            <person name="Racz N."/>
            <person name="Riley R."/>
            <person name="Savchenko A."/>
            <person name="Shiryaev A."/>
            <person name="Soop K."/>
            <person name="Spirin V."/>
            <person name="Szebenyi C."/>
            <person name="Tomsovsky M."/>
            <person name="Tulloss R.E."/>
            <person name="Uehling J."/>
            <person name="Grigoriev I.V."/>
            <person name="Vagvolgyi C."/>
            <person name="Papp T."/>
            <person name="Martin F.M."/>
            <person name="Miettinen O."/>
            <person name="Hibbett D.S."/>
            <person name="Nagy L.G."/>
        </authorList>
    </citation>
    <scope>NUCLEOTIDE SEQUENCE [LARGE SCALE GENOMIC DNA]</scope>
    <source>
        <strain evidence="2 3">HHB13444</strain>
    </source>
</reference>
<dbReference type="InParanoid" id="A0A5C3P6E7"/>
<proteinExistence type="predicted"/>
<name>A0A5C3P6E7_9APHY</name>
<accession>A0A5C3P6E7</accession>
<feature type="region of interest" description="Disordered" evidence="1">
    <location>
        <begin position="197"/>
        <end position="247"/>
    </location>
</feature>
<evidence type="ECO:0000313" key="3">
    <source>
        <dbReference type="Proteomes" id="UP000308197"/>
    </source>
</evidence>
<evidence type="ECO:0000313" key="2">
    <source>
        <dbReference type="EMBL" id="TFK83810.1"/>
    </source>
</evidence>
<organism evidence="2 3">
    <name type="scientific">Polyporus arcularius HHB13444</name>
    <dbReference type="NCBI Taxonomy" id="1314778"/>
    <lineage>
        <taxon>Eukaryota</taxon>
        <taxon>Fungi</taxon>
        <taxon>Dikarya</taxon>
        <taxon>Basidiomycota</taxon>
        <taxon>Agaricomycotina</taxon>
        <taxon>Agaricomycetes</taxon>
        <taxon>Polyporales</taxon>
        <taxon>Polyporaceae</taxon>
        <taxon>Polyporus</taxon>
    </lineage>
</organism>
<sequence>MEQDQSHAAKILRQLQILRTYANFQDTLNVEELTEKQLVPCKRAGCCSAAFVRHSACVLLRDAVLGRIAYSGSGSRELIHLQMHRLTSDKAQDEGNAACETLGVKRKPERHGHIYVGSREPGSPRAHGRGQTYFEIASKVRSEARSSCFLADAHLSQRIVDLVMFALHQALYKWLELHEPNAREWCEGDLVQDPRPRRAAGAQRVLESVESVTSTSDTSVGPVALSDPSNGCDGQSLWPKVTSCGPG</sequence>
<keyword evidence="3" id="KW-1185">Reference proteome</keyword>
<gene>
    <name evidence="2" type="ORF">K466DRAFT_602558</name>
</gene>